<dbReference type="WBParaSite" id="ACAC_0000266001-mRNA-1">
    <property type="protein sequence ID" value="ACAC_0000266001-mRNA-1"/>
    <property type="gene ID" value="ACAC_0000266001"/>
</dbReference>
<protein>
    <submittedName>
        <fullName evidence="3">Uncharacterized protein</fullName>
    </submittedName>
</protein>
<dbReference type="AlphaFoldDB" id="A0A0K0CYE7"/>
<reference evidence="2" key="1">
    <citation type="submission" date="2012-09" db="EMBL/GenBank/DDBJ databases">
        <authorList>
            <person name="Martin A.A."/>
        </authorList>
    </citation>
    <scope>NUCLEOTIDE SEQUENCE</scope>
</reference>
<proteinExistence type="predicted"/>
<accession>A0A0K0CYE7</accession>
<sequence>MTRFSGFISEMSAGCDESDDSLSSQSNDHFDSTVADDMVSMGTTKSLAKPRRTCCSTASRRPTFIHRMGKSSCE</sequence>
<organism evidence="2 3">
    <name type="scientific">Angiostrongylus cantonensis</name>
    <name type="common">Rat lungworm</name>
    <dbReference type="NCBI Taxonomy" id="6313"/>
    <lineage>
        <taxon>Eukaryota</taxon>
        <taxon>Metazoa</taxon>
        <taxon>Ecdysozoa</taxon>
        <taxon>Nematoda</taxon>
        <taxon>Chromadorea</taxon>
        <taxon>Rhabditida</taxon>
        <taxon>Rhabditina</taxon>
        <taxon>Rhabditomorpha</taxon>
        <taxon>Strongyloidea</taxon>
        <taxon>Metastrongylidae</taxon>
        <taxon>Angiostrongylus</taxon>
    </lineage>
</organism>
<evidence type="ECO:0000313" key="3">
    <source>
        <dbReference type="WBParaSite" id="ACAC_0000266001-mRNA-1"/>
    </source>
</evidence>
<reference evidence="3" key="2">
    <citation type="submission" date="2017-02" db="UniProtKB">
        <authorList>
            <consortium name="WormBaseParasite"/>
        </authorList>
    </citation>
    <scope>IDENTIFICATION</scope>
</reference>
<feature type="region of interest" description="Disordered" evidence="1">
    <location>
        <begin position="1"/>
        <end position="30"/>
    </location>
</feature>
<keyword evidence="2" id="KW-1185">Reference proteome</keyword>
<evidence type="ECO:0000256" key="1">
    <source>
        <dbReference type="SAM" id="MobiDB-lite"/>
    </source>
</evidence>
<dbReference type="Proteomes" id="UP000035642">
    <property type="component" value="Unassembled WGS sequence"/>
</dbReference>
<evidence type="ECO:0000313" key="2">
    <source>
        <dbReference type="Proteomes" id="UP000035642"/>
    </source>
</evidence>
<name>A0A0K0CYE7_ANGCA</name>